<dbReference type="AlphaFoldDB" id="A0A8D0YQT6"/>
<accession>A0A8D0YQT6</accession>
<dbReference type="InterPro" id="IPR036047">
    <property type="entry name" value="F-box-like_dom_sf"/>
</dbReference>
<dbReference type="InterPro" id="IPR001810">
    <property type="entry name" value="F-box_dom"/>
</dbReference>
<evidence type="ECO:0000313" key="3">
    <source>
        <dbReference type="Ensembl" id="ENSSSCP00035005573.1"/>
    </source>
</evidence>
<dbReference type="CDD" id="cd22167">
    <property type="entry name" value="F-box_FBXO2"/>
    <property type="match status" value="1"/>
</dbReference>
<dbReference type="PANTHER" id="PTHR12125:SF11">
    <property type="entry name" value="F-BOX ONLY PROTEIN 2"/>
    <property type="match status" value="1"/>
</dbReference>
<dbReference type="SUPFAM" id="SSF81383">
    <property type="entry name" value="F-box domain"/>
    <property type="match status" value="1"/>
</dbReference>
<feature type="region of interest" description="Disordered" evidence="1">
    <location>
        <begin position="337"/>
        <end position="379"/>
    </location>
</feature>
<feature type="compositionally biased region" description="Pro residues" evidence="1">
    <location>
        <begin position="364"/>
        <end position="373"/>
    </location>
</feature>
<evidence type="ECO:0000256" key="1">
    <source>
        <dbReference type="SAM" id="MobiDB-lite"/>
    </source>
</evidence>
<reference evidence="3" key="1">
    <citation type="submission" date="2025-08" db="UniProtKB">
        <authorList>
            <consortium name="Ensembl"/>
        </authorList>
    </citation>
    <scope>IDENTIFICATION</scope>
</reference>
<name>A0A8D0YQT6_PIG</name>
<dbReference type="Pfam" id="PF12937">
    <property type="entry name" value="F-box-like"/>
    <property type="match status" value="1"/>
</dbReference>
<dbReference type="Proteomes" id="UP000694720">
    <property type="component" value="Unplaced"/>
</dbReference>
<feature type="compositionally biased region" description="Basic and acidic residues" evidence="1">
    <location>
        <begin position="238"/>
        <end position="247"/>
    </location>
</feature>
<protein>
    <submittedName>
        <fullName evidence="3">F-box protein 2</fullName>
    </submittedName>
</protein>
<feature type="domain" description="F-box" evidence="2">
    <location>
        <begin position="71"/>
        <end position="118"/>
    </location>
</feature>
<feature type="region of interest" description="Disordered" evidence="1">
    <location>
        <begin position="153"/>
        <end position="173"/>
    </location>
</feature>
<dbReference type="PANTHER" id="PTHR12125">
    <property type="entry name" value="F-BOX ONLY PROTEIN 6-LIKE PROTEIN"/>
    <property type="match status" value="1"/>
</dbReference>
<dbReference type="PROSITE" id="PS50181">
    <property type="entry name" value="FBOX"/>
    <property type="match status" value="1"/>
</dbReference>
<dbReference type="Ensembl" id="ENSSSCT00035016151.1">
    <property type="protein sequence ID" value="ENSSSCP00035005573.1"/>
    <property type="gene ID" value="ENSSSCG00035012814.1"/>
</dbReference>
<feature type="region of interest" description="Disordered" evidence="1">
    <location>
        <begin position="221"/>
        <end position="247"/>
    </location>
</feature>
<evidence type="ECO:0000313" key="4">
    <source>
        <dbReference type="Proteomes" id="UP000694720"/>
    </source>
</evidence>
<proteinExistence type="predicted"/>
<dbReference type="Gene3D" id="1.20.1280.50">
    <property type="match status" value="1"/>
</dbReference>
<organism evidence="3 4">
    <name type="scientific">Sus scrofa</name>
    <name type="common">Pig</name>
    <dbReference type="NCBI Taxonomy" id="9823"/>
    <lineage>
        <taxon>Eukaryota</taxon>
        <taxon>Metazoa</taxon>
        <taxon>Chordata</taxon>
        <taxon>Craniata</taxon>
        <taxon>Vertebrata</taxon>
        <taxon>Euteleostomi</taxon>
        <taxon>Mammalia</taxon>
        <taxon>Eutheria</taxon>
        <taxon>Laurasiatheria</taxon>
        <taxon>Artiodactyla</taxon>
        <taxon>Suina</taxon>
        <taxon>Suidae</taxon>
        <taxon>Sus</taxon>
    </lineage>
</organism>
<evidence type="ECO:0000259" key="2">
    <source>
        <dbReference type="PROSITE" id="PS50181"/>
    </source>
</evidence>
<sequence>ASISSSVKWGQEGYLPPEEGSRSLRHSGSAVKESVGQPEEASPEEQQEEACTEEAGAEEERPGDEGEEEEAAYLDELPEPLLLRVLAELPAAQLVQACRLVCLRWKELVDGAPLWLLKCQQEGLVPEGGTEDERDHWQQFYFLSKRRRNLLRNPCGEGEPSRTVTPAWGGSTSPSAQWAVTRTALIKRLARCSAQSNPHHTVVLSSCPAPGVGVGSATLPGRSIPRSWGKTGPMGDPPKGERGSGDKPEVLTICPTIICPPQPCSSTTFALFSPPSKIGARVGPATPLRGLGDARVVVVSPQRTWRAGAMWSTVATAGGWRSCLETLVWNSSMMRASRSTLPPPLSKDTGDGAQGGRGGLHSFLPPPPPPPRSPGGVAKRRSLTCRLRATGRSCWTPLSRPSW</sequence>
<dbReference type="FunFam" id="1.20.1280.50:FF:000002">
    <property type="entry name" value="F-box only protein 44"/>
    <property type="match status" value="1"/>
</dbReference>
<feature type="region of interest" description="Disordered" evidence="1">
    <location>
        <begin position="1"/>
        <end position="69"/>
    </location>
</feature>
<dbReference type="InterPro" id="IPR039752">
    <property type="entry name" value="F-box_only"/>
</dbReference>
<feature type="compositionally biased region" description="Acidic residues" evidence="1">
    <location>
        <begin position="41"/>
        <end position="57"/>
    </location>
</feature>